<feature type="domain" description="Bacterial bifunctional deaminase-reductase C-terminal" evidence="1">
    <location>
        <begin position="8"/>
        <end position="170"/>
    </location>
</feature>
<dbReference type="Gene3D" id="3.40.430.10">
    <property type="entry name" value="Dihydrofolate Reductase, subunit A"/>
    <property type="match status" value="1"/>
</dbReference>
<dbReference type="RefSeq" id="WP_317489665.1">
    <property type="nucleotide sequence ID" value="NZ_CP136051.1"/>
</dbReference>
<sequence>MVTTNRGVNLYIAMSLDGYIAKEDDNIDFLSQVQVPGEDYGYAEFTAGIDTVIWGRKTYDKVLSFGGEFHHKDKKVWVLSNSRTGRDENVEYFNDLPALIKKLKKEKGKNIYCDGGGDLVFELFKYSLIDRVIVSVIPHLLGSGIRLFKDGRPEQNLTFKKSLTFPSGLVQLWYDKKENTKV</sequence>
<dbReference type="InterPro" id="IPR050765">
    <property type="entry name" value="Riboflavin_Biosynth_HTPR"/>
</dbReference>
<dbReference type="PANTHER" id="PTHR38011">
    <property type="entry name" value="DIHYDROFOLATE REDUCTASE FAMILY PROTEIN (AFU_ORTHOLOGUE AFUA_8G06820)"/>
    <property type="match status" value="1"/>
</dbReference>
<dbReference type="EMBL" id="CP136051">
    <property type="protein sequence ID" value="WOK06975.1"/>
    <property type="molecule type" value="Genomic_DNA"/>
</dbReference>
<reference evidence="2 3" key="1">
    <citation type="journal article" date="2023" name="Microbiol. Resour. Announc.">
        <title>Complete Genome Sequence of Imperialibacter roseus strain P4T.</title>
        <authorList>
            <person name="Tizabi D.R."/>
            <person name="Bachvaroff T."/>
            <person name="Hill R.T."/>
        </authorList>
    </citation>
    <scope>NUCLEOTIDE SEQUENCE [LARGE SCALE GENOMIC DNA]</scope>
    <source>
        <strain evidence="2 3">P4T</strain>
    </source>
</reference>
<dbReference type="InterPro" id="IPR024072">
    <property type="entry name" value="DHFR-like_dom_sf"/>
</dbReference>
<evidence type="ECO:0000313" key="3">
    <source>
        <dbReference type="Proteomes" id="UP001302349"/>
    </source>
</evidence>
<proteinExistence type="predicted"/>
<evidence type="ECO:0000259" key="1">
    <source>
        <dbReference type="Pfam" id="PF01872"/>
    </source>
</evidence>
<dbReference type="PANTHER" id="PTHR38011:SF11">
    <property type="entry name" value="2,5-DIAMINO-6-RIBOSYLAMINO-4(3H)-PYRIMIDINONE 5'-PHOSPHATE REDUCTASE"/>
    <property type="match status" value="1"/>
</dbReference>
<evidence type="ECO:0000313" key="2">
    <source>
        <dbReference type="EMBL" id="WOK06975.1"/>
    </source>
</evidence>
<name>A0ABZ0IPQ9_9BACT</name>
<dbReference type="SUPFAM" id="SSF53597">
    <property type="entry name" value="Dihydrofolate reductase-like"/>
    <property type="match status" value="1"/>
</dbReference>
<organism evidence="2 3">
    <name type="scientific">Imperialibacter roseus</name>
    <dbReference type="NCBI Taxonomy" id="1324217"/>
    <lineage>
        <taxon>Bacteria</taxon>
        <taxon>Pseudomonadati</taxon>
        <taxon>Bacteroidota</taxon>
        <taxon>Cytophagia</taxon>
        <taxon>Cytophagales</taxon>
        <taxon>Flammeovirgaceae</taxon>
        <taxon>Imperialibacter</taxon>
    </lineage>
</organism>
<keyword evidence="3" id="KW-1185">Reference proteome</keyword>
<gene>
    <name evidence="2" type="ORF">RT717_28325</name>
</gene>
<dbReference type="InterPro" id="IPR002734">
    <property type="entry name" value="RibDG_C"/>
</dbReference>
<dbReference type="Pfam" id="PF01872">
    <property type="entry name" value="RibD_C"/>
    <property type="match status" value="1"/>
</dbReference>
<protein>
    <submittedName>
        <fullName evidence="2">Dihydrofolate reductase family protein</fullName>
    </submittedName>
</protein>
<dbReference type="Proteomes" id="UP001302349">
    <property type="component" value="Chromosome"/>
</dbReference>
<accession>A0ABZ0IPQ9</accession>